<comment type="caution">
    <text evidence="2">The sequence shown here is derived from an EMBL/GenBank/DDBJ whole genome shotgun (WGS) entry which is preliminary data.</text>
</comment>
<evidence type="ECO:0000256" key="1">
    <source>
        <dbReference type="SAM" id="SignalP"/>
    </source>
</evidence>
<proteinExistence type="predicted"/>
<accession>A0A6B3N1Q1</accession>
<keyword evidence="1" id="KW-0732">Signal</keyword>
<dbReference type="EMBL" id="JAAHFQ010000115">
    <property type="protein sequence ID" value="NER27606.1"/>
    <property type="molecule type" value="Genomic_DNA"/>
</dbReference>
<name>A0A6B3N1Q1_9CYAN</name>
<gene>
    <name evidence="2" type="ORF">F6J89_08220</name>
</gene>
<dbReference type="AlphaFoldDB" id="A0A6B3N1Q1"/>
<sequence>MKGLIFVLGFTSLTALSSLFNHPALAEPLKGCRVSGIGCGEKDPNPTSFLLSSNVRRVTIPQSNSTSAPQDQPISIELAPGHGVNISFIPTGEVIEKVWLDNPSFVTLGVDGCLSGLGERECEQNGATILHLRRINQLDIPGLSKTDSTLLTVVTRSSQGRQLYLFEIVQAPETSFSVVELVRVTEAPDLFLINAIERGVQRALAQNFLNRDSPLNRRLENFISFLRSGTEVSEAARKAGISMKLVERLQSMGNRRSVPTLLEVNAVEAPFRCGSRESGIEKGIREHSLVRDSEAHSQLPSEAT</sequence>
<organism evidence="2">
    <name type="scientific">Symploca sp. SIO1C4</name>
    <dbReference type="NCBI Taxonomy" id="2607765"/>
    <lineage>
        <taxon>Bacteria</taxon>
        <taxon>Bacillati</taxon>
        <taxon>Cyanobacteriota</taxon>
        <taxon>Cyanophyceae</taxon>
        <taxon>Coleofasciculales</taxon>
        <taxon>Coleofasciculaceae</taxon>
        <taxon>Symploca</taxon>
    </lineage>
</organism>
<protein>
    <submittedName>
        <fullName evidence="2">Uncharacterized protein</fullName>
    </submittedName>
</protein>
<reference evidence="2" key="1">
    <citation type="submission" date="2019-11" db="EMBL/GenBank/DDBJ databases">
        <title>Genomic insights into an expanded diversity of filamentous marine cyanobacteria reveals the extraordinary biosynthetic potential of Moorea and Okeania.</title>
        <authorList>
            <person name="Ferreira Leao T."/>
            <person name="Wang M."/>
            <person name="Moss N."/>
            <person name="Da Silva R."/>
            <person name="Sanders J."/>
            <person name="Nurk S."/>
            <person name="Gurevich A."/>
            <person name="Humphrey G."/>
            <person name="Reher R."/>
            <person name="Zhu Q."/>
            <person name="Belda-Ferre P."/>
            <person name="Glukhov E."/>
            <person name="Rex R."/>
            <person name="Dorrestein P.C."/>
            <person name="Knight R."/>
            <person name="Pevzner P."/>
            <person name="Gerwick W.H."/>
            <person name="Gerwick L."/>
        </authorList>
    </citation>
    <scope>NUCLEOTIDE SEQUENCE</scope>
    <source>
        <strain evidence="2">SIO1C4</strain>
    </source>
</reference>
<evidence type="ECO:0000313" key="2">
    <source>
        <dbReference type="EMBL" id="NER27606.1"/>
    </source>
</evidence>
<feature type="signal peptide" evidence="1">
    <location>
        <begin position="1"/>
        <end position="26"/>
    </location>
</feature>
<feature type="chain" id="PRO_5025582153" evidence="1">
    <location>
        <begin position="27"/>
        <end position="304"/>
    </location>
</feature>